<accession>A0A0F9VFM1</accession>
<sequence length="508" mass="57428">MSQVVAYDQTPTDLPVGELLDWLLFSCTARYPSSTLRVFWDLDDAVSSITKQLSDDARRTLSQPPHRIRLGSYRLYYIPSKVFSIGKSGEEANFFSLDQYFPEDLKPRSLSELQRKADLLMTALSDLGIPSPTTLSSPVACFKASGLLDEHQSAIPTIFDAPESHLEAYEIALQCTPREWVANYQIGHWAEGDLWSTDIASAYPFHASQLIDLRDCSFSRSNIMDETAYYGFLEGDFTVYPDHPLAFCSPFLTDRGDGTLVNFTGTVPNYPCLLDEVRILYRHGLGEFRLKSGWFVKPLNGVRPNVPLNVLMTQLYDRRGGHQGMSNEMSNLVSYIVKRVMTGIIGKLLEAYKDDDGNITKYGDLYNPIYHALVTTRTRLQVFDFLVQNEITRDELVHIGVDGVRATRYIHLPDQAPMGRWRSADSQPTFVLSPGAIITPYRNFKRTGYVDLLVECLTHPMAYQLGNDPSNPIDLHKLFLNQTRSFGVLPVTGERLLNMRCTSYPVEL</sequence>
<gene>
    <name evidence="1" type="ORF">LCGC14_0411880</name>
</gene>
<name>A0A0F9VFM1_9ZZZZ</name>
<protein>
    <submittedName>
        <fullName evidence="1">Uncharacterized protein</fullName>
    </submittedName>
</protein>
<organism evidence="1">
    <name type="scientific">marine sediment metagenome</name>
    <dbReference type="NCBI Taxonomy" id="412755"/>
    <lineage>
        <taxon>unclassified sequences</taxon>
        <taxon>metagenomes</taxon>
        <taxon>ecological metagenomes</taxon>
    </lineage>
</organism>
<dbReference type="AlphaFoldDB" id="A0A0F9VFM1"/>
<dbReference type="EMBL" id="LAZR01000364">
    <property type="protein sequence ID" value="KKN72361.1"/>
    <property type="molecule type" value="Genomic_DNA"/>
</dbReference>
<reference evidence="1" key="1">
    <citation type="journal article" date="2015" name="Nature">
        <title>Complex archaea that bridge the gap between prokaryotes and eukaryotes.</title>
        <authorList>
            <person name="Spang A."/>
            <person name="Saw J.H."/>
            <person name="Jorgensen S.L."/>
            <person name="Zaremba-Niedzwiedzka K."/>
            <person name="Martijn J."/>
            <person name="Lind A.E."/>
            <person name="van Eijk R."/>
            <person name="Schleper C."/>
            <person name="Guy L."/>
            <person name="Ettema T.J."/>
        </authorList>
    </citation>
    <scope>NUCLEOTIDE SEQUENCE</scope>
</reference>
<evidence type="ECO:0000313" key="1">
    <source>
        <dbReference type="EMBL" id="KKN72361.1"/>
    </source>
</evidence>
<comment type="caution">
    <text evidence="1">The sequence shown here is derived from an EMBL/GenBank/DDBJ whole genome shotgun (WGS) entry which is preliminary data.</text>
</comment>
<proteinExistence type="predicted"/>